<organism evidence="2 3">
    <name type="scientific">Acropora cervicornis</name>
    <name type="common">Staghorn coral</name>
    <dbReference type="NCBI Taxonomy" id="6130"/>
    <lineage>
        <taxon>Eukaryota</taxon>
        <taxon>Metazoa</taxon>
        <taxon>Cnidaria</taxon>
        <taxon>Anthozoa</taxon>
        <taxon>Hexacorallia</taxon>
        <taxon>Scleractinia</taxon>
        <taxon>Astrocoeniina</taxon>
        <taxon>Acroporidae</taxon>
        <taxon>Acropora</taxon>
    </lineage>
</organism>
<protein>
    <submittedName>
        <fullName evidence="2">Uncharacterized protein</fullName>
    </submittedName>
</protein>
<name>A0AAD9R502_ACRCE</name>
<comment type="caution">
    <text evidence="2">The sequence shown here is derived from an EMBL/GenBank/DDBJ whole genome shotgun (WGS) entry which is preliminary data.</text>
</comment>
<dbReference type="EMBL" id="JARQWQ010000002">
    <property type="protein sequence ID" value="KAK2573262.1"/>
    <property type="molecule type" value="Genomic_DNA"/>
</dbReference>
<accession>A0AAD9R502</accession>
<proteinExistence type="predicted"/>
<reference evidence="2" key="1">
    <citation type="journal article" date="2023" name="G3 (Bethesda)">
        <title>Whole genome assembly and annotation of the endangered Caribbean coral Acropora cervicornis.</title>
        <authorList>
            <person name="Selwyn J.D."/>
            <person name="Vollmer S.V."/>
        </authorList>
    </citation>
    <scope>NUCLEOTIDE SEQUENCE</scope>
    <source>
        <strain evidence="2">K2</strain>
    </source>
</reference>
<gene>
    <name evidence="2" type="ORF">P5673_000900</name>
</gene>
<evidence type="ECO:0000256" key="1">
    <source>
        <dbReference type="SAM" id="MobiDB-lite"/>
    </source>
</evidence>
<feature type="region of interest" description="Disordered" evidence="1">
    <location>
        <begin position="363"/>
        <end position="387"/>
    </location>
</feature>
<dbReference type="AlphaFoldDB" id="A0AAD9R502"/>
<evidence type="ECO:0000313" key="2">
    <source>
        <dbReference type="EMBL" id="KAK2573262.1"/>
    </source>
</evidence>
<evidence type="ECO:0000313" key="3">
    <source>
        <dbReference type="Proteomes" id="UP001249851"/>
    </source>
</evidence>
<dbReference type="Proteomes" id="UP001249851">
    <property type="component" value="Unassembled WGS sequence"/>
</dbReference>
<feature type="compositionally biased region" description="Polar residues" evidence="1">
    <location>
        <begin position="375"/>
        <end position="387"/>
    </location>
</feature>
<sequence length="400" mass="44965">MAVSVFDVGPFLEGVSNLQGKLEDAIAKSRLLLEAIEGSQSKYVEQNEDYPVLRSLKGRLASSQVPNESLATELVKFKLDLESFVDEIFQSQESVRRIRRDFILQAKELDLNRDKLCYEKGELAAERKRLELERKELDTVRLKLKKVPAKGDTGLGLTRNERTIESADQLDENSSKPNNNNYCSSKEFCDVGCQIGPAPEEGLIMRNVECPTELMVLKCEHKEAEREEETSGVVNTPLVDLEKLNQAAQTKNSHVLSLRPQTSCKNAVSSTCPRVATAPVSRAKALLLTRQAQALGIHKNQLTVNVADRDELQNKLHRCKEKIQKLEDTLKKQAFSLVHNKKHQGQLEEEIRWSKILAVPPYRQSSGTDRGIYQEGTNSKGHGRQSCKTCTYKMTSKGRS</sequence>
<keyword evidence="3" id="KW-1185">Reference proteome</keyword>
<reference evidence="2" key="2">
    <citation type="journal article" date="2023" name="Science">
        <title>Genomic signatures of disease resistance in endangered staghorn corals.</title>
        <authorList>
            <person name="Vollmer S.V."/>
            <person name="Selwyn J.D."/>
            <person name="Despard B.A."/>
            <person name="Roesel C.L."/>
        </authorList>
    </citation>
    <scope>NUCLEOTIDE SEQUENCE</scope>
    <source>
        <strain evidence="2">K2</strain>
    </source>
</reference>